<organism evidence="2 3">
    <name type="scientific">Solibacillus faecavium</name>
    <dbReference type="NCBI Taxonomy" id="2762221"/>
    <lineage>
        <taxon>Bacteria</taxon>
        <taxon>Bacillati</taxon>
        <taxon>Bacillota</taxon>
        <taxon>Bacilli</taxon>
        <taxon>Bacillales</taxon>
        <taxon>Caryophanaceae</taxon>
        <taxon>Solibacillus</taxon>
    </lineage>
</organism>
<dbReference type="Pfam" id="PF13614">
    <property type="entry name" value="AAA_31"/>
    <property type="match status" value="1"/>
</dbReference>
<dbReference type="InterPro" id="IPR050678">
    <property type="entry name" value="DNA_Partitioning_ATPase"/>
</dbReference>
<reference evidence="2 3" key="1">
    <citation type="submission" date="2020-08" db="EMBL/GenBank/DDBJ databases">
        <title>A Genomic Blueprint of the Chicken Gut Microbiome.</title>
        <authorList>
            <person name="Gilroy R."/>
            <person name="Ravi A."/>
            <person name="Getino M."/>
            <person name="Pursley I."/>
            <person name="Horton D.L."/>
            <person name="Alikhan N.-F."/>
            <person name="Baker D."/>
            <person name="Gharbi K."/>
            <person name="Hall N."/>
            <person name="Watson M."/>
            <person name="Adriaenssens E.M."/>
            <person name="Foster-Nyarko E."/>
            <person name="Jarju S."/>
            <person name="Secka A."/>
            <person name="Antonio M."/>
            <person name="Oren A."/>
            <person name="Chaudhuri R."/>
            <person name="La Ragione R.M."/>
            <person name="Hildebrand F."/>
            <person name="Pallen M.J."/>
        </authorList>
    </citation>
    <scope>NUCLEOTIDE SEQUENCE [LARGE SCALE GENOMIC DNA]</scope>
    <source>
        <strain evidence="2 3">A46</strain>
    </source>
</reference>
<dbReference type="InterPro" id="IPR027417">
    <property type="entry name" value="P-loop_NTPase"/>
</dbReference>
<dbReference type="RefSeq" id="WP_191699623.1">
    <property type="nucleotide sequence ID" value="NZ_JACSPZ010000003.1"/>
</dbReference>
<dbReference type="PANTHER" id="PTHR13696:SF99">
    <property type="entry name" value="COBYRINIC ACID AC-DIAMIDE SYNTHASE"/>
    <property type="match status" value="1"/>
</dbReference>
<evidence type="ECO:0000313" key="3">
    <source>
        <dbReference type="Proteomes" id="UP000619101"/>
    </source>
</evidence>
<dbReference type="Proteomes" id="UP000619101">
    <property type="component" value="Unassembled WGS sequence"/>
</dbReference>
<dbReference type="Gene3D" id="3.40.50.300">
    <property type="entry name" value="P-loop containing nucleotide triphosphate hydrolases"/>
    <property type="match status" value="1"/>
</dbReference>
<gene>
    <name evidence="2" type="ORF">H9635_07770</name>
</gene>
<name>A0ABR8XXF9_9BACL</name>
<keyword evidence="3" id="KW-1185">Reference proteome</keyword>
<accession>A0ABR8XXF9</accession>
<evidence type="ECO:0000259" key="1">
    <source>
        <dbReference type="Pfam" id="PF13614"/>
    </source>
</evidence>
<dbReference type="EMBL" id="JACSPZ010000003">
    <property type="protein sequence ID" value="MBD8036636.1"/>
    <property type="molecule type" value="Genomic_DNA"/>
</dbReference>
<comment type="caution">
    <text evidence="2">The sequence shown here is derived from an EMBL/GenBank/DDBJ whole genome shotgun (WGS) entry which is preliminary data.</text>
</comment>
<dbReference type="InterPro" id="IPR025669">
    <property type="entry name" value="AAA_dom"/>
</dbReference>
<evidence type="ECO:0000313" key="2">
    <source>
        <dbReference type="EMBL" id="MBD8036636.1"/>
    </source>
</evidence>
<dbReference type="SUPFAM" id="SSF52540">
    <property type="entry name" value="P-loop containing nucleoside triphosphate hydrolases"/>
    <property type="match status" value="1"/>
</dbReference>
<feature type="domain" description="AAA" evidence="1">
    <location>
        <begin position="6"/>
        <end position="182"/>
    </location>
</feature>
<dbReference type="CDD" id="cd02042">
    <property type="entry name" value="ParAB_family"/>
    <property type="match status" value="1"/>
</dbReference>
<proteinExistence type="predicted"/>
<sequence>MKKDIKVISFMNMKGGVAKTTLSANIAYTLSKQGKKVLFIDMDPQFNATQYLFSKFRKRYNETKEFKTVVDIFKIEEEHSTVTISDITNKLNYSHLITNLSDNLHIIPGDLELIKFDFSDRGNELELKNLVTDEIIRKNYNYILIDSAPTYSFYTLATYIACDAFLMPVKPDYFSLLGTNLFDRAFASKKRTYKLENVCLGIIFTIVEGNTNIAWDVERKFRSKYSQLLFENKLQKRTSIQNGVKNHEMMLDNSETRRNITLITKEFIERVEKLNEPEAKEK</sequence>
<dbReference type="PANTHER" id="PTHR13696">
    <property type="entry name" value="P-LOOP CONTAINING NUCLEOSIDE TRIPHOSPHATE HYDROLASE"/>
    <property type="match status" value="1"/>
</dbReference>
<protein>
    <submittedName>
        <fullName evidence="2">ParA family protein</fullName>
    </submittedName>
</protein>